<dbReference type="PANTHER" id="PTHR10978:SF5">
    <property type="entry name" value="SUCCINATE DEHYDROGENASE CYTOCHROME B560 SUBUNIT, MITOCHONDRIAL"/>
    <property type="match status" value="1"/>
</dbReference>
<evidence type="ECO:0000256" key="5">
    <source>
        <dbReference type="ARBA" id="ARBA00022989"/>
    </source>
</evidence>
<proteinExistence type="predicted"/>
<evidence type="ECO:0000256" key="6">
    <source>
        <dbReference type="ARBA" id="ARBA00023004"/>
    </source>
</evidence>
<dbReference type="GO" id="GO:0006099">
    <property type="term" value="P:tricarboxylic acid cycle"/>
    <property type="evidence" value="ECO:0007669"/>
    <property type="project" value="InterPro"/>
</dbReference>
<keyword evidence="2" id="KW-0349">Heme</keyword>
<keyword evidence="3 8" id="KW-0812">Transmembrane</keyword>
<feature type="transmembrane region" description="Helical" evidence="8">
    <location>
        <begin position="73"/>
        <end position="93"/>
    </location>
</feature>
<dbReference type="InterPro" id="IPR014314">
    <property type="entry name" value="Succ_DH_cytb556"/>
</dbReference>
<dbReference type="NCBIfam" id="TIGR02970">
    <property type="entry name" value="succ_dehyd_cytB"/>
    <property type="match status" value="1"/>
</dbReference>
<sequence length="140" mass="15536">MSSGWNDTRPLSPFTTIWRWHVSMVVSILHRASGIALGAGTLVMAAWLVALAAGEQQYIMLMGLLSSWPGRGILFAFTLALFFHLLNGIRYLVWDSGHGFDKQTATRASWLVMILAVLLAVALWVTGYWLFEAFPGQVSH</sequence>
<dbReference type="GO" id="GO:0009055">
    <property type="term" value="F:electron transfer activity"/>
    <property type="evidence" value="ECO:0007669"/>
    <property type="project" value="InterPro"/>
</dbReference>
<evidence type="ECO:0000256" key="8">
    <source>
        <dbReference type="SAM" id="Phobius"/>
    </source>
</evidence>
<comment type="subcellular location">
    <subcellularLocation>
        <location evidence="1">Membrane</location>
    </subcellularLocation>
</comment>
<dbReference type="GO" id="GO:0046872">
    <property type="term" value="F:metal ion binding"/>
    <property type="evidence" value="ECO:0007669"/>
    <property type="project" value="UniProtKB-KW"/>
</dbReference>
<gene>
    <name evidence="9" type="ORF">MNBD_ALPHA06-1082</name>
</gene>
<dbReference type="GO" id="GO:0016020">
    <property type="term" value="C:membrane"/>
    <property type="evidence" value="ECO:0007669"/>
    <property type="project" value="UniProtKB-SubCell"/>
</dbReference>
<keyword evidence="4" id="KW-0479">Metal-binding</keyword>
<evidence type="ECO:0000313" key="9">
    <source>
        <dbReference type="EMBL" id="VAV92414.1"/>
    </source>
</evidence>
<reference evidence="9" key="1">
    <citation type="submission" date="2018-06" db="EMBL/GenBank/DDBJ databases">
        <authorList>
            <person name="Zhirakovskaya E."/>
        </authorList>
    </citation>
    <scope>NUCLEOTIDE SEQUENCE</scope>
</reference>
<dbReference type="Gene3D" id="1.20.1300.10">
    <property type="entry name" value="Fumarate reductase/succinate dehydrogenase, transmembrane subunit"/>
    <property type="match status" value="1"/>
</dbReference>
<evidence type="ECO:0000256" key="4">
    <source>
        <dbReference type="ARBA" id="ARBA00022723"/>
    </source>
</evidence>
<dbReference type="InterPro" id="IPR034804">
    <property type="entry name" value="SQR/QFR_C/D"/>
</dbReference>
<organism evidence="9">
    <name type="scientific">hydrothermal vent metagenome</name>
    <dbReference type="NCBI Taxonomy" id="652676"/>
    <lineage>
        <taxon>unclassified sequences</taxon>
        <taxon>metagenomes</taxon>
        <taxon>ecological metagenomes</taxon>
    </lineage>
</organism>
<protein>
    <submittedName>
        <fullName evidence="9">Succinate dehydrogenase cytochrome b-556 subunit</fullName>
    </submittedName>
</protein>
<evidence type="ECO:0000256" key="3">
    <source>
        <dbReference type="ARBA" id="ARBA00022692"/>
    </source>
</evidence>
<evidence type="ECO:0000256" key="7">
    <source>
        <dbReference type="ARBA" id="ARBA00023136"/>
    </source>
</evidence>
<evidence type="ECO:0000256" key="2">
    <source>
        <dbReference type="ARBA" id="ARBA00022617"/>
    </source>
</evidence>
<feature type="transmembrane region" description="Helical" evidence="8">
    <location>
        <begin position="28"/>
        <end position="52"/>
    </location>
</feature>
<dbReference type="EMBL" id="UOEE01000143">
    <property type="protein sequence ID" value="VAV92414.1"/>
    <property type="molecule type" value="Genomic_DNA"/>
</dbReference>
<evidence type="ECO:0000256" key="1">
    <source>
        <dbReference type="ARBA" id="ARBA00004370"/>
    </source>
</evidence>
<accession>A0A3B0RGA7</accession>
<dbReference type="Pfam" id="PF01127">
    <property type="entry name" value="Sdh_cyt"/>
    <property type="match status" value="1"/>
</dbReference>
<feature type="transmembrane region" description="Helical" evidence="8">
    <location>
        <begin position="108"/>
        <end position="131"/>
    </location>
</feature>
<dbReference type="PIRSF" id="PIRSF000178">
    <property type="entry name" value="SDH_cyt_b560"/>
    <property type="match status" value="1"/>
</dbReference>
<keyword evidence="7 8" id="KW-0472">Membrane</keyword>
<dbReference type="CDD" id="cd03499">
    <property type="entry name" value="SQR_TypeC_SdhC"/>
    <property type="match status" value="1"/>
</dbReference>
<dbReference type="PANTHER" id="PTHR10978">
    <property type="entry name" value="SUCCINATE DEHYDROGENASE CYTOCHROME B560 SUBUNIT"/>
    <property type="match status" value="1"/>
</dbReference>
<dbReference type="AlphaFoldDB" id="A0A3B0RGA7"/>
<keyword evidence="6" id="KW-0408">Iron</keyword>
<dbReference type="InterPro" id="IPR000701">
    <property type="entry name" value="SuccDH_FuR_B_TM-su"/>
</dbReference>
<keyword evidence="5 8" id="KW-1133">Transmembrane helix</keyword>
<name>A0A3B0RGA7_9ZZZZ</name>
<dbReference type="SUPFAM" id="SSF81343">
    <property type="entry name" value="Fumarate reductase respiratory complex transmembrane subunits"/>
    <property type="match status" value="1"/>
</dbReference>